<sequence length="108" mass="12193">MMSAKILLKILIFSTWLSLSFGLSQSDKKFSNCNLGQHLNHTDRTGRLKLLICTEKIKGVPQWRFVDGSPTLGEIFNPARDCSDIVDQLPEAEDGFYWIGLPKGTKHK</sequence>
<comment type="caution">
    <text evidence="1">The sequence shown here is derived from an EMBL/GenBank/DDBJ whole genome shotgun (WGS) entry which is preliminary data.</text>
</comment>
<dbReference type="EMBL" id="CACRXK020017873">
    <property type="protein sequence ID" value="CAB4031753.1"/>
    <property type="molecule type" value="Genomic_DNA"/>
</dbReference>
<reference evidence="1" key="1">
    <citation type="submission" date="2020-04" db="EMBL/GenBank/DDBJ databases">
        <authorList>
            <person name="Alioto T."/>
            <person name="Alioto T."/>
            <person name="Gomez Garrido J."/>
        </authorList>
    </citation>
    <scope>NUCLEOTIDE SEQUENCE</scope>
    <source>
        <strain evidence="1">A484AB</strain>
    </source>
</reference>
<evidence type="ECO:0000313" key="2">
    <source>
        <dbReference type="Proteomes" id="UP001152795"/>
    </source>
</evidence>
<keyword evidence="2" id="KW-1185">Reference proteome</keyword>
<feature type="non-terminal residue" evidence="1">
    <location>
        <position position="1"/>
    </location>
</feature>
<dbReference type="AlphaFoldDB" id="A0A7D9LDM1"/>
<gene>
    <name evidence="1" type="ORF">PACLA_8A089566</name>
</gene>
<protein>
    <submittedName>
        <fullName evidence="1">Uncharacterized protein</fullName>
    </submittedName>
</protein>
<dbReference type="Proteomes" id="UP001152795">
    <property type="component" value="Unassembled WGS sequence"/>
</dbReference>
<accession>A0A7D9LDM1</accession>
<name>A0A7D9LDM1_PARCT</name>
<dbReference type="Gene3D" id="3.30.750.130">
    <property type="match status" value="1"/>
</dbReference>
<proteinExistence type="predicted"/>
<evidence type="ECO:0000313" key="1">
    <source>
        <dbReference type="EMBL" id="CAB4031753.1"/>
    </source>
</evidence>
<organism evidence="1 2">
    <name type="scientific">Paramuricea clavata</name>
    <name type="common">Red gorgonian</name>
    <name type="synonym">Violescent sea-whip</name>
    <dbReference type="NCBI Taxonomy" id="317549"/>
    <lineage>
        <taxon>Eukaryota</taxon>
        <taxon>Metazoa</taxon>
        <taxon>Cnidaria</taxon>
        <taxon>Anthozoa</taxon>
        <taxon>Octocorallia</taxon>
        <taxon>Malacalcyonacea</taxon>
        <taxon>Plexauridae</taxon>
        <taxon>Paramuricea</taxon>
    </lineage>
</organism>